<evidence type="ECO:0000313" key="1">
    <source>
        <dbReference type="EMBL" id="GAA0534148.1"/>
    </source>
</evidence>
<gene>
    <name evidence="1" type="ORF">GCM10010390_39890</name>
</gene>
<sequence>MAVEWERVGEPGFSRIVEALVHRMYAASATVEAVNGRGGDAGVDIKATSGSRVRIFQLKYYLDGFPTASFKGRRKAITKSFTRAVMSQQPWEWVLVVPSTLTPSERTFVNSLGTALKVRVRVRVWDRAKLDGLMAANADLEASFTRDQLFQAAQVYGQERALLMDGVRDVSARVAALGRQVDGLDDHWTVDFARQGETVVHMLRGKHPRAQEVSPVEITLTGSGPLAPELAQAVRRSLGFGLPEEVVLPRGALESMTVTGPEWLSGVHRDVEVRWRPAEGDGLAETDVEVVFLDGQQVTASYPGSLGHMGRGSIGRSVNVELVGGSMQLLVPDSAGAPASLQFTFSLEGLEPAAALRLLRIHQRIQAGGAFEIRTRTGVVGSGDLPPKPESARREVAEVCGYIEGLEAVQRHCEQYFPVPDELTSVDRIALRMARLLLEGQCVISPFLPKVGVTLNGQDSPVVRALLSGEPHAMQAGCEEFAIMLAGRRLDLGPVLCFHPRVAADGEEAQRALAALEIGRGDGQEITMRPEDGERFRLLLQHAATGDVPVPVPLGLRGFPEPR</sequence>
<organism evidence="1 2">
    <name type="scientific">Streptomyces mordarskii</name>
    <dbReference type="NCBI Taxonomy" id="1226758"/>
    <lineage>
        <taxon>Bacteria</taxon>
        <taxon>Bacillati</taxon>
        <taxon>Actinomycetota</taxon>
        <taxon>Actinomycetes</taxon>
        <taxon>Kitasatosporales</taxon>
        <taxon>Streptomycetaceae</taxon>
        <taxon>Streptomyces</taxon>
    </lineage>
</organism>
<evidence type="ECO:0008006" key="3">
    <source>
        <dbReference type="Google" id="ProtNLM"/>
    </source>
</evidence>
<proteinExistence type="predicted"/>
<comment type="caution">
    <text evidence="1">The sequence shown here is derived from an EMBL/GenBank/DDBJ whole genome shotgun (WGS) entry which is preliminary data.</text>
</comment>
<dbReference type="Proteomes" id="UP001501576">
    <property type="component" value="Unassembled WGS sequence"/>
</dbReference>
<protein>
    <recommendedName>
        <fullName evidence="3">Restriction endonuclease type IV Mrr domain-containing protein</fullName>
    </recommendedName>
</protein>
<accession>A0ABN1D524</accession>
<dbReference type="EMBL" id="BAAABZ010000038">
    <property type="protein sequence ID" value="GAA0534148.1"/>
    <property type="molecule type" value="Genomic_DNA"/>
</dbReference>
<name>A0ABN1D524_9ACTN</name>
<reference evidence="1 2" key="1">
    <citation type="journal article" date="2019" name="Int. J. Syst. Evol. Microbiol.">
        <title>The Global Catalogue of Microorganisms (GCM) 10K type strain sequencing project: providing services to taxonomists for standard genome sequencing and annotation.</title>
        <authorList>
            <consortium name="The Broad Institute Genomics Platform"/>
            <consortium name="The Broad Institute Genome Sequencing Center for Infectious Disease"/>
            <person name="Wu L."/>
            <person name="Ma J."/>
        </authorList>
    </citation>
    <scope>NUCLEOTIDE SEQUENCE [LARGE SCALE GENOMIC DNA]</scope>
    <source>
        <strain evidence="1 2">JCM 5052</strain>
    </source>
</reference>
<keyword evidence="2" id="KW-1185">Reference proteome</keyword>
<evidence type="ECO:0000313" key="2">
    <source>
        <dbReference type="Proteomes" id="UP001501576"/>
    </source>
</evidence>
<dbReference type="RefSeq" id="WP_346160020.1">
    <property type="nucleotide sequence ID" value="NZ_BAAABZ010000038.1"/>
</dbReference>